<dbReference type="PRINTS" id="PR00700">
    <property type="entry name" value="PRTYPHPHTASE"/>
</dbReference>
<dbReference type="EMBL" id="CADEPM010000007">
    <property type="protein sequence ID" value="CAB3408293.1"/>
    <property type="molecule type" value="Genomic_DNA"/>
</dbReference>
<dbReference type="SMART" id="SM00194">
    <property type="entry name" value="PTPc"/>
    <property type="match status" value="1"/>
</dbReference>
<dbReference type="FunFam" id="3.90.190.10:FF:000114">
    <property type="entry name" value="Tyrosine-protein phosphatase"/>
    <property type="match status" value="1"/>
</dbReference>
<dbReference type="SUPFAM" id="SSF52799">
    <property type="entry name" value="(Phosphotyrosine protein) phosphatases II"/>
    <property type="match status" value="1"/>
</dbReference>
<evidence type="ECO:0000256" key="1">
    <source>
        <dbReference type="SAM" id="MobiDB-lite"/>
    </source>
</evidence>
<organism evidence="4 5">
    <name type="scientific">Caenorhabditis bovis</name>
    <dbReference type="NCBI Taxonomy" id="2654633"/>
    <lineage>
        <taxon>Eukaryota</taxon>
        <taxon>Metazoa</taxon>
        <taxon>Ecdysozoa</taxon>
        <taxon>Nematoda</taxon>
        <taxon>Chromadorea</taxon>
        <taxon>Rhabditida</taxon>
        <taxon>Rhabditina</taxon>
        <taxon>Rhabditomorpha</taxon>
        <taxon>Rhabditoidea</taxon>
        <taxon>Rhabditidae</taxon>
        <taxon>Peloderinae</taxon>
        <taxon>Caenorhabditis</taxon>
    </lineage>
</organism>
<feature type="compositionally biased region" description="Basic and acidic residues" evidence="1">
    <location>
        <begin position="471"/>
        <end position="504"/>
    </location>
</feature>
<dbReference type="SMART" id="SM00404">
    <property type="entry name" value="PTPc_motif"/>
    <property type="match status" value="1"/>
</dbReference>
<keyword evidence="5" id="KW-1185">Reference proteome</keyword>
<feature type="domain" description="Tyrosine specific protein phosphatases" evidence="3">
    <location>
        <begin position="298"/>
        <end position="365"/>
    </location>
</feature>
<name>A0A8S1F995_9PELO</name>
<evidence type="ECO:0008006" key="6">
    <source>
        <dbReference type="Google" id="ProtNLM"/>
    </source>
</evidence>
<dbReference type="InterPro" id="IPR000387">
    <property type="entry name" value="Tyr_Pase_dom"/>
</dbReference>
<reference evidence="4 5" key="1">
    <citation type="submission" date="2020-04" db="EMBL/GenBank/DDBJ databases">
        <authorList>
            <person name="Laetsch R D."/>
            <person name="Stevens L."/>
            <person name="Kumar S."/>
            <person name="Blaxter L. M."/>
        </authorList>
    </citation>
    <scope>NUCLEOTIDE SEQUENCE [LARGE SCALE GENOMIC DNA]</scope>
</reference>
<feature type="region of interest" description="Disordered" evidence="1">
    <location>
        <begin position="1"/>
        <end position="76"/>
    </location>
</feature>
<dbReference type="InterPro" id="IPR016130">
    <property type="entry name" value="Tyr_Pase_AS"/>
</dbReference>
<dbReference type="Pfam" id="PF00102">
    <property type="entry name" value="Y_phosphatase"/>
    <property type="match status" value="1"/>
</dbReference>
<dbReference type="PROSITE" id="PS00383">
    <property type="entry name" value="TYR_PHOSPHATASE_1"/>
    <property type="match status" value="1"/>
</dbReference>
<gene>
    <name evidence="4" type="ORF">CBOVIS_LOCUS10088</name>
</gene>
<comment type="caution">
    <text evidence="4">The sequence shown here is derived from an EMBL/GenBank/DDBJ whole genome shotgun (WGS) entry which is preliminary data.</text>
</comment>
<dbReference type="OrthoDB" id="10253954at2759"/>
<feature type="compositionally biased region" description="Basic residues" evidence="1">
    <location>
        <begin position="55"/>
        <end position="73"/>
    </location>
</feature>
<evidence type="ECO:0000313" key="4">
    <source>
        <dbReference type="EMBL" id="CAB3408293.1"/>
    </source>
</evidence>
<dbReference type="InterPro" id="IPR003595">
    <property type="entry name" value="Tyr_Pase_cat"/>
</dbReference>
<dbReference type="CDD" id="cd00047">
    <property type="entry name" value="PTPc"/>
    <property type="match status" value="1"/>
</dbReference>
<dbReference type="InterPro" id="IPR052782">
    <property type="entry name" value="Oocyte-zygote_transition_reg"/>
</dbReference>
<feature type="compositionally biased region" description="Basic and acidic residues" evidence="1">
    <location>
        <begin position="441"/>
        <end position="464"/>
    </location>
</feature>
<feature type="compositionally biased region" description="Pro residues" evidence="1">
    <location>
        <begin position="415"/>
        <end position="439"/>
    </location>
</feature>
<evidence type="ECO:0000313" key="5">
    <source>
        <dbReference type="Proteomes" id="UP000494206"/>
    </source>
</evidence>
<evidence type="ECO:0000259" key="2">
    <source>
        <dbReference type="PROSITE" id="PS50055"/>
    </source>
</evidence>
<feature type="compositionally biased region" description="Basic and acidic residues" evidence="1">
    <location>
        <begin position="642"/>
        <end position="657"/>
    </location>
</feature>
<dbReference type="InterPro" id="IPR000242">
    <property type="entry name" value="PTP_cat"/>
</dbReference>
<dbReference type="Gene3D" id="3.90.190.10">
    <property type="entry name" value="Protein tyrosine phosphatase superfamily"/>
    <property type="match status" value="1"/>
</dbReference>
<dbReference type="PROSITE" id="PS50056">
    <property type="entry name" value="TYR_PHOSPHATASE_2"/>
    <property type="match status" value="1"/>
</dbReference>
<dbReference type="AlphaFoldDB" id="A0A8S1F995"/>
<dbReference type="GO" id="GO:0004725">
    <property type="term" value="F:protein tyrosine phosphatase activity"/>
    <property type="evidence" value="ECO:0007669"/>
    <property type="project" value="InterPro"/>
</dbReference>
<protein>
    <recommendedName>
        <fullName evidence="6">Tyrosine-protein phosphatase domain-containing protein</fullName>
    </recommendedName>
</protein>
<dbReference type="InterPro" id="IPR029021">
    <property type="entry name" value="Prot-tyrosine_phosphatase-like"/>
</dbReference>
<sequence>MQKRRASKHATGNVVEDGTSRNKKDNNDKKDKKPGVFRRIGLAISTEKSEVGSTLKRKRKAAAKKRSERKRRSTPIPIDTKVHFSFSKARTNIPLKGEKISDGQKLAFQKFAKELVRKGPVELSVEFMTKVKPYIGQPMRREAFDANMTKNRYKDIICNDITRVPIQDGREDTLGDYIHANYVNGLVVPFILTQGPMDRTTIDFWRMIVHTKTQYIVMLCETVEDNKQKCFQYWPDKVGQTLTFGDFTITNKTEEDKDEHIIKTLLSVKGGEKELLVKHLHTKTWPDKSVPNSSMSLLRLLYIVRTATGPVVVHCSAGIGRTGTFVATEACLQTLMDEKDLDLIACIKALRNSRLSSVQVDVQYMTLVQILLNYGKDNGFWEDSDLDDRIELLTWNIAQFVQTRGRPPVEQLHPVPAPPPTPLPPSVPSIPTVPSPVPPVAKEKEKDKEKKEKKDEKERDGTKEDSEDSDNLDKIKKEREKEKEERRERDRQERQEREKHEHVKGTKPSHAQPNAGPYHTPMAPQTTPPEDDKSPAVLADMEAAKKSSPPKPQPARNVSVMTVPVVRTGVPSDKLRSGELIEKLDSADKAILFRIRFGIVFLFLQAKKTQMGYGVGEVKKIVFVPSKVTSAEAIPKDIPPQKQDKNPPVHECKSSYL</sequence>
<accession>A0A8S1F995</accession>
<evidence type="ECO:0000259" key="3">
    <source>
        <dbReference type="PROSITE" id="PS50056"/>
    </source>
</evidence>
<feature type="domain" description="Tyrosine-protein phosphatase" evidence="2">
    <location>
        <begin position="121"/>
        <end position="374"/>
    </location>
</feature>
<dbReference type="PANTHER" id="PTHR46163">
    <property type="entry name" value="TYROSINE-PROTEIN PHOSPHATASE-RELATED"/>
    <property type="match status" value="1"/>
</dbReference>
<dbReference type="PROSITE" id="PS50055">
    <property type="entry name" value="TYR_PHOSPHATASE_PTP"/>
    <property type="match status" value="1"/>
</dbReference>
<dbReference type="PANTHER" id="PTHR46163:SF25">
    <property type="entry name" value="PROTEIN-TYROSINE PHOSPHATASE"/>
    <property type="match status" value="1"/>
</dbReference>
<proteinExistence type="predicted"/>
<feature type="compositionally biased region" description="Basic and acidic residues" evidence="1">
    <location>
        <begin position="18"/>
        <end position="34"/>
    </location>
</feature>
<feature type="region of interest" description="Disordered" evidence="1">
    <location>
        <begin position="634"/>
        <end position="657"/>
    </location>
</feature>
<dbReference type="Proteomes" id="UP000494206">
    <property type="component" value="Unassembled WGS sequence"/>
</dbReference>
<feature type="region of interest" description="Disordered" evidence="1">
    <location>
        <begin position="408"/>
        <end position="534"/>
    </location>
</feature>